<sequence length="968" mass="106873">MRRPSLRSRLATARFAEPSTAADLLESVSSETAAVILDRLDSFEGAADPDVALREVISIIESGAPGSVLADRDRFASLIRLLGASEGLAAAIPRIDGAVAAAAGPWRIRSQEEYRESMLAAVEGLEHDDAVVRMRQAYRLHLIEIAGYDLSQPEPTVVMQDVTRALSDIAAGALEAALAISRQSAAEKHGSEQTAQVRLSIIAMGKLGARELNYLSDVDVIWVHDGGDLDGHTASRIARDLARDTIAACSALAREAALWEVDSNLRPEGKDGALTRTLSSHVAYYERWAKDWEFQALLKARHVAGDAELGAEYEAAIAPFVWNSSARDGFVESVHRMRERVTEHIASDEAARQLKLGPGGLRDIEFTVQLLQLVHGATDDGIRHRGTLPALSALSEGGYIGRSDATEFAEHYRFLRLLEHRLQLWRMSRTHLMPEEQEDLRRLARAAGASSADRLMERWQTVKRDVRELHQRIFYRPLLSAVAALPDDQIRLTSDQAVSRLGAIGFADAKTALQHIAALTSGVSRRSQIQKVLLPVLLQWFGEGPDPDSGLVAFRRLSESLGDSPWFLGMLRDSKVAAERLTFLLSTSKLIAGLMERMPESASWIGTDQRLAPRTEAALREEALAIVKRHKDDAAAAADGLRHIRRRELLRAAMASAVGIADPIETAETLVSIARAVIDAGIRLHEPDRDYEFAVLSMGRTGGSEIGFGSDIDVLYVVRGPEGSVERATALVRKLAETVRDRQIKFELDPGLRPEGRKGPLVRSLKSYASYYERWSEVWEAQALLRAAPLAGDASLSDDFIGLIDPIRYSGRFTARDAREIRRIKARVESERLPQNAERARHLKLGSGSLSDVEWLVQLLQLQHVGEHPELQTPSTLDALDALVEHEVIARMQADTLREAWMLSSRLRNALSLAQARTIDVLPHNRAQLESVARILGYPAGGAAALEEDYLHATRRSRRIFEQLFFEE</sequence>
<keyword evidence="2 9" id="KW-0548">Nucleotidyltransferase</keyword>
<gene>
    <name evidence="9" type="ORF">CZ674_05560</name>
</gene>
<evidence type="ECO:0000259" key="8">
    <source>
        <dbReference type="Pfam" id="PF08335"/>
    </source>
</evidence>
<dbReference type="SUPFAM" id="SSF81301">
    <property type="entry name" value="Nucleotidyltransferase"/>
    <property type="match status" value="2"/>
</dbReference>
<name>A0A1R4FNC4_9MICO</name>
<evidence type="ECO:0000259" key="7">
    <source>
        <dbReference type="Pfam" id="PF03710"/>
    </source>
</evidence>
<dbReference type="EMBL" id="FUHU01000026">
    <property type="protein sequence ID" value="SJM57530.1"/>
    <property type="molecule type" value="Genomic_DNA"/>
</dbReference>
<dbReference type="PANTHER" id="PTHR30621:SF0">
    <property type="entry name" value="BIFUNCTIONAL GLUTAMINE SYNTHETASE ADENYLYLTRANSFERASE_ADENYLYL-REMOVING ENZYME"/>
    <property type="match status" value="1"/>
</dbReference>
<dbReference type="OrthoDB" id="9759366at2"/>
<dbReference type="InterPro" id="IPR005190">
    <property type="entry name" value="GlnE_rpt_dom"/>
</dbReference>
<protein>
    <submittedName>
        <fullName evidence="9">Glutamate-ammonia-ligase adenylyltransferase</fullName>
        <ecNumber evidence="9">2.7.7.42</ecNumber>
    </submittedName>
</protein>
<accession>A0A1R4FNC4</accession>
<dbReference type="InterPro" id="IPR043519">
    <property type="entry name" value="NT_sf"/>
</dbReference>
<dbReference type="Proteomes" id="UP000195787">
    <property type="component" value="Unassembled WGS sequence"/>
</dbReference>
<dbReference type="AlphaFoldDB" id="A0A1R4FNC4"/>
<evidence type="ECO:0000256" key="1">
    <source>
        <dbReference type="ARBA" id="ARBA00022679"/>
    </source>
</evidence>
<dbReference type="Pfam" id="PF03710">
    <property type="entry name" value="GlnE"/>
    <property type="match status" value="2"/>
</dbReference>
<keyword evidence="4" id="KW-0067">ATP-binding</keyword>
<dbReference type="GeneID" id="303172677"/>
<evidence type="ECO:0000256" key="5">
    <source>
        <dbReference type="ARBA" id="ARBA00022842"/>
    </source>
</evidence>
<keyword evidence="1 9" id="KW-0808">Transferase</keyword>
<evidence type="ECO:0000256" key="3">
    <source>
        <dbReference type="ARBA" id="ARBA00022741"/>
    </source>
</evidence>
<evidence type="ECO:0000256" key="2">
    <source>
        <dbReference type="ARBA" id="ARBA00022695"/>
    </source>
</evidence>
<evidence type="ECO:0000256" key="6">
    <source>
        <dbReference type="ARBA" id="ARBA00023268"/>
    </source>
</evidence>
<dbReference type="GO" id="GO:0000820">
    <property type="term" value="P:regulation of glutamine family amino acid metabolic process"/>
    <property type="evidence" value="ECO:0007669"/>
    <property type="project" value="TreeGrafter"/>
</dbReference>
<dbReference type="InterPro" id="IPR013546">
    <property type="entry name" value="PII_UdlTrfase/GS_AdlTrfase"/>
</dbReference>
<feature type="domain" description="PII-uridylyltransferase/Glutamine-synthetase adenylyltransferase" evidence="8">
    <location>
        <begin position="824"/>
        <end position="965"/>
    </location>
</feature>
<feature type="domain" description="Glutamate-ammonia ligase adenylyltransferase repeated" evidence="7">
    <location>
        <begin position="579"/>
        <end position="799"/>
    </location>
</feature>
<dbReference type="InterPro" id="IPR023057">
    <property type="entry name" value="GlnE"/>
</dbReference>
<reference evidence="9 10" key="1">
    <citation type="submission" date="2017-02" db="EMBL/GenBank/DDBJ databases">
        <authorList>
            <person name="Peterson S.W."/>
        </authorList>
    </citation>
    <scope>NUCLEOTIDE SEQUENCE [LARGE SCALE GENOMIC DNA]</scope>
    <source>
        <strain evidence="9 10">LMG 22410</strain>
    </source>
</reference>
<dbReference type="GO" id="GO:0005829">
    <property type="term" value="C:cytosol"/>
    <property type="evidence" value="ECO:0007669"/>
    <property type="project" value="TreeGrafter"/>
</dbReference>
<organism evidence="9 10">
    <name type="scientific">Agrococcus casei LMG 22410</name>
    <dbReference type="NCBI Taxonomy" id="1255656"/>
    <lineage>
        <taxon>Bacteria</taxon>
        <taxon>Bacillati</taxon>
        <taxon>Actinomycetota</taxon>
        <taxon>Actinomycetes</taxon>
        <taxon>Micrococcales</taxon>
        <taxon>Microbacteriaceae</taxon>
        <taxon>Agrococcus</taxon>
    </lineage>
</organism>
<dbReference type="Gene3D" id="1.20.120.330">
    <property type="entry name" value="Nucleotidyltransferases domain 2"/>
    <property type="match status" value="2"/>
</dbReference>
<dbReference type="GO" id="GO:0005524">
    <property type="term" value="F:ATP binding"/>
    <property type="evidence" value="ECO:0007669"/>
    <property type="project" value="UniProtKB-KW"/>
</dbReference>
<keyword evidence="9" id="KW-0436">Ligase</keyword>
<dbReference type="CDD" id="cd05401">
    <property type="entry name" value="NT_GlnE_GlnD_like"/>
    <property type="match status" value="2"/>
</dbReference>
<dbReference type="Gene3D" id="3.30.460.10">
    <property type="entry name" value="Beta Polymerase, domain 2"/>
    <property type="match status" value="2"/>
</dbReference>
<dbReference type="SUPFAM" id="SSF81593">
    <property type="entry name" value="Nucleotidyltransferase substrate binding subunit/domain"/>
    <property type="match status" value="2"/>
</dbReference>
<keyword evidence="3" id="KW-0547">Nucleotide-binding</keyword>
<feature type="domain" description="PII-uridylyltransferase/Glutamine-synthetase adenylyltransferase" evidence="8">
    <location>
        <begin position="336"/>
        <end position="474"/>
    </location>
</feature>
<dbReference type="EC" id="2.7.7.42" evidence="9"/>
<evidence type="ECO:0000256" key="4">
    <source>
        <dbReference type="ARBA" id="ARBA00022840"/>
    </source>
</evidence>
<keyword evidence="10" id="KW-1185">Reference proteome</keyword>
<dbReference type="PANTHER" id="PTHR30621">
    <property type="entry name" value="GLUTAMINE SYNTHETASE ADENYLYLTRANSFERASE"/>
    <property type="match status" value="1"/>
</dbReference>
<dbReference type="GO" id="GO:0016874">
    <property type="term" value="F:ligase activity"/>
    <property type="evidence" value="ECO:0007669"/>
    <property type="project" value="UniProtKB-KW"/>
</dbReference>
<feature type="domain" description="Glutamate-ammonia ligase adenylyltransferase repeated" evidence="7">
    <location>
        <begin position="76"/>
        <end position="314"/>
    </location>
</feature>
<evidence type="ECO:0000313" key="9">
    <source>
        <dbReference type="EMBL" id="SJM57530.1"/>
    </source>
</evidence>
<keyword evidence="6" id="KW-0511">Multifunctional enzyme</keyword>
<dbReference type="Pfam" id="PF08335">
    <property type="entry name" value="GlnD_UR_UTase"/>
    <property type="match status" value="2"/>
</dbReference>
<keyword evidence="5" id="KW-0460">Magnesium</keyword>
<dbReference type="GO" id="GO:0008882">
    <property type="term" value="F:[glutamate-ammonia-ligase] adenylyltransferase activity"/>
    <property type="evidence" value="ECO:0007669"/>
    <property type="project" value="UniProtKB-EC"/>
</dbReference>
<dbReference type="RefSeq" id="WP_086991555.1">
    <property type="nucleotide sequence ID" value="NZ_FUHU01000026.1"/>
</dbReference>
<dbReference type="NCBIfam" id="NF010707">
    <property type="entry name" value="PRK14109.1"/>
    <property type="match status" value="1"/>
</dbReference>
<proteinExistence type="predicted"/>
<evidence type="ECO:0000313" key="10">
    <source>
        <dbReference type="Proteomes" id="UP000195787"/>
    </source>
</evidence>